<dbReference type="EMBL" id="AP019822">
    <property type="protein sequence ID" value="BBM36944.1"/>
    <property type="molecule type" value="Genomic_DNA"/>
</dbReference>
<dbReference type="KEGG" id="lgo:JCM16774_1890"/>
<dbReference type="Proteomes" id="UP000321606">
    <property type="component" value="Chromosome"/>
</dbReference>
<dbReference type="OrthoDB" id="337432at2"/>
<evidence type="ECO:0000313" key="2">
    <source>
        <dbReference type="EMBL" id="BBM36944.1"/>
    </source>
</evidence>
<dbReference type="InterPro" id="IPR046537">
    <property type="entry name" value="DUF6602"/>
</dbReference>
<dbReference type="CDD" id="cd21173">
    <property type="entry name" value="NucC-like"/>
    <property type="match status" value="1"/>
</dbReference>
<evidence type="ECO:0000313" key="3">
    <source>
        <dbReference type="Proteomes" id="UP000321606"/>
    </source>
</evidence>
<name>A0A510JCK3_9FUSO</name>
<reference evidence="2 3" key="1">
    <citation type="submission" date="2019-07" db="EMBL/GenBank/DDBJ databases">
        <title>Complete Genome Sequence of Leptotrichia goodfellowii Strain JCM 16774.</title>
        <authorList>
            <person name="Watanabe S."/>
            <person name="Cui L."/>
        </authorList>
    </citation>
    <scope>NUCLEOTIDE SEQUENCE [LARGE SCALE GENOMIC DNA]</scope>
    <source>
        <strain evidence="2 3">JCM16774</strain>
    </source>
</reference>
<dbReference type="STRING" id="714315.GCA_000516535_01896"/>
<organism evidence="2 3">
    <name type="scientific">Pseudoleptotrichia goodfellowii</name>
    <dbReference type="NCBI Taxonomy" id="157692"/>
    <lineage>
        <taxon>Bacteria</taxon>
        <taxon>Fusobacteriati</taxon>
        <taxon>Fusobacteriota</taxon>
        <taxon>Fusobacteriia</taxon>
        <taxon>Fusobacteriales</taxon>
        <taxon>Leptotrichiaceae</taxon>
        <taxon>Pseudoleptotrichia</taxon>
    </lineage>
</organism>
<sequence length="291" mass="34816">MIDDNKKNIENIIKNYVMYEKELINQLNFQIEHSTTIGGFREEIWKSFFERIVPKKFKVERSVFIMDSEGSFSNEVDLAIFDEQYTPYVFKYGQIKFIPIEAVAAVIECKSTNFKNDKIREWIDKIDNLSTSNDSIARIVSGVYNPMFDDRELAQTATAPIKIFCHTPKSKMRKERIEKLKDMDIIIEAIKSEKTEKQEMNIIFNNYSLENWYEKINHKKDEENERKILKFPENLKDKDLKKDYEIRNEQEKSIPLLSFIFQFNQLLMLLNNPMFFPHRSYVKLFNTYNEK</sequence>
<evidence type="ECO:0000259" key="1">
    <source>
        <dbReference type="Pfam" id="PF20247"/>
    </source>
</evidence>
<proteinExistence type="predicted"/>
<protein>
    <recommendedName>
        <fullName evidence="1">DUF6602 domain-containing protein</fullName>
    </recommendedName>
</protein>
<accession>A0A510JCK3</accession>
<dbReference type="Pfam" id="PF20247">
    <property type="entry name" value="DUF6602"/>
    <property type="match status" value="1"/>
</dbReference>
<dbReference type="RefSeq" id="WP_006807751.1">
    <property type="nucleotide sequence ID" value="NZ_AP019822.1"/>
</dbReference>
<gene>
    <name evidence="2" type="ORF">JCM16774_1890</name>
</gene>
<dbReference type="AlphaFoldDB" id="A0A510JCK3"/>
<feature type="domain" description="DUF6602" evidence="1">
    <location>
        <begin position="29"/>
        <end position="129"/>
    </location>
</feature>